<organism evidence="1 2">
    <name type="scientific">Rotaria sordida</name>
    <dbReference type="NCBI Taxonomy" id="392033"/>
    <lineage>
        <taxon>Eukaryota</taxon>
        <taxon>Metazoa</taxon>
        <taxon>Spiralia</taxon>
        <taxon>Gnathifera</taxon>
        <taxon>Rotifera</taxon>
        <taxon>Eurotatoria</taxon>
        <taxon>Bdelloidea</taxon>
        <taxon>Philodinida</taxon>
        <taxon>Philodinidae</taxon>
        <taxon>Rotaria</taxon>
    </lineage>
</organism>
<feature type="non-terminal residue" evidence="1">
    <location>
        <position position="1"/>
    </location>
</feature>
<dbReference type="AlphaFoldDB" id="A0A819UZW3"/>
<protein>
    <submittedName>
        <fullName evidence="1">Uncharacterized protein</fullName>
    </submittedName>
</protein>
<name>A0A819UZW3_9BILA</name>
<evidence type="ECO:0000313" key="2">
    <source>
        <dbReference type="Proteomes" id="UP000663823"/>
    </source>
</evidence>
<comment type="caution">
    <text evidence="1">The sequence shown here is derived from an EMBL/GenBank/DDBJ whole genome shotgun (WGS) entry which is preliminary data.</text>
</comment>
<evidence type="ECO:0000313" key="1">
    <source>
        <dbReference type="EMBL" id="CAF4103739.1"/>
    </source>
</evidence>
<dbReference type="Proteomes" id="UP000663823">
    <property type="component" value="Unassembled WGS sequence"/>
</dbReference>
<accession>A0A819UZW3</accession>
<reference evidence="1" key="1">
    <citation type="submission" date="2021-02" db="EMBL/GenBank/DDBJ databases">
        <authorList>
            <person name="Nowell W R."/>
        </authorList>
    </citation>
    <scope>NUCLEOTIDE SEQUENCE</scope>
</reference>
<sequence>AALTKTAVNLESSEINIKFDIVKASIAEHPEDNMFYEAYKQLKSDASQIFRRTEDEQVWKATYVGMFSIDQGGSYRDSITRICADLCST</sequence>
<gene>
    <name evidence="1" type="ORF">OTI717_LOCUS34236</name>
</gene>
<dbReference type="EMBL" id="CAJOAX010011983">
    <property type="protein sequence ID" value="CAF4103739.1"/>
    <property type="molecule type" value="Genomic_DNA"/>
</dbReference>
<proteinExistence type="predicted"/>